<feature type="compositionally biased region" description="Basic and acidic residues" evidence="1">
    <location>
        <begin position="1064"/>
        <end position="1103"/>
    </location>
</feature>
<dbReference type="EMBL" id="MIGC01000192">
    <property type="protein sequence ID" value="PHJ25619.1"/>
    <property type="molecule type" value="Genomic_DNA"/>
</dbReference>
<protein>
    <submittedName>
        <fullName evidence="3">Transmembrane</fullName>
    </submittedName>
</protein>
<feature type="transmembrane region" description="Helical" evidence="2">
    <location>
        <begin position="1547"/>
        <end position="1573"/>
    </location>
</feature>
<feature type="compositionally biased region" description="Basic and acidic residues" evidence="1">
    <location>
        <begin position="831"/>
        <end position="842"/>
    </location>
</feature>
<feature type="compositionally biased region" description="Low complexity" evidence="1">
    <location>
        <begin position="229"/>
        <end position="242"/>
    </location>
</feature>
<evidence type="ECO:0000256" key="2">
    <source>
        <dbReference type="SAM" id="Phobius"/>
    </source>
</evidence>
<feature type="transmembrane region" description="Helical" evidence="2">
    <location>
        <begin position="518"/>
        <end position="544"/>
    </location>
</feature>
<keyword evidence="2" id="KW-0472">Membrane</keyword>
<feature type="compositionally biased region" description="Polar residues" evidence="1">
    <location>
        <begin position="76"/>
        <end position="89"/>
    </location>
</feature>
<dbReference type="GO" id="GO:0000445">
    <property type="term" value="C:THO complex part of transcription export complex"/>
    <property type="evidence" value="ECO:0007669"/>
    <property type="project" value="TreeGrafter"/>
</dbReference>
<feature type="compositionally biased region" description="Polar residues" evidence="1">
    <location>
        <begin position="1128"/>
        <end position="1138"/>
    </location>
</feature>
<dbReference type="Proteomes" id="UP000221165">
    <property type="component" value="Unassembled WGS sequence"/>
</dbReference>
<feature type="compositionally biased region" description="Acidic residues" evidence="1">
    <location>
        <begin position="1425"/>
        <end position="1440"/>
    </location>
</feature>
<feature type="compositionally biased region" description="Basic and acidic residues" evidence="1">
    <location>
        <begin position="243"/>
        <end position="255"/>
    </location>
</feature>
<dbReference type="RefSeq" id="XP_067927265.1">
    <property type="nucleotide sequence ID" value="XM_068060759.1"/>
</dbReference>
<dbReference type="PANTHER" id="PTHR21597">
    <property type="entry name" value="THO2 PROTEIN"/>
    <property type="match status" value="1"/>
</dbReference>
<feature type="transmembrane region" description="Helical" evidence="2">
    <location>
        <begin position="386"/>
        <end position="408"/>
    </location>
</feature>
<feature type="compositionally biased region" description="Low complexity" evidence="1">
    <location>
        <begin position="1032"/>
        <end position="1049"/>
    </location>
</feature>
<keyword evidence="2 3" id="KW-0812">Transmembrane</keyword>
<comment type="caution">
    <text evidence="3">The sequence shown here is derived from an EMBL/GenBank/DDBJ whole genome shotgun (WGS) entry which is preliminary data.</text>
</comment>
<dbReference type="InterPro" id="IPR040007">
    <property type="entry name" value="Tho2"/>
</dbReference>
<feature type="transmembrane region" description="Helical" evidence="2">
    <location>
        <begin position="564"/>
        <end position="584"/>
    </location>
</feature>
<evidence type="ECO:0000313" key="3">
    <source>
        <dbReference type="EMBL" id="PHJ25619.1"/>
    </source>
</evidence>
<feature type="region of interest" description="Disordered" evidence="1">
    <location>
        <begin position="985"/>
        <end position="1457"/>
    </location>
</feature>
<feature type="region of interest" description="Disordered" evidence="1">
    <location>
        <begin position="717"/>
        <end position="848"/>
    </location>
</feature>
<reference evidence="3 4" key="1">
    <citation type="journal article" date="2017" name="Int. J. Parasitol.">
        <title>The genome of the protozoan parasite Cystoisospora suis and a reverse vaccinology approach to identify vaccine candidates.</title>
        <authorList>
            <person name="Palmieri N."/>
            <person name="Shrestha A."/>
            <person name="Ruttkowski B."/>
            <person name="Beck T."/>
            <person name="Vogl C."/>
            <person name="Tomley F."/>
            <person name="Blake D.P."/>
            <person name="Joachim A."/>
        </authorList>
    </citation>
    <scope>NUCLEOTIDE SEQUENCE [LARGE SCALE GENOMIC DNA]</scope>
    <source>
        <strain evidence="3 4">Wien I</strain>
    </source>
</reference>
<feature type="compositionally biased region" description="Basic and acidic residues" evidence="1">
    <location>
        <begin position="21"/>
        <end position="43"/>
    </location>
</feature>
<dbReference type="OrthoDB" id="347736at2759"/>
<feature type="compositionally biased region" description="Low complexity" evidence="1">
    <location>
        <begin position="1342"/>
        <end position="1359"/>
    </location>
</feature>
<feature type="compositionally biased region" description="Low complexity" evidence="1">
    <location>
        <begin position="269"/>
        <end position="286"/>
    </location>
</feature>
<feature type="transmembrane region" description="Helical" evidence="2">
    <location>
        <begin position="485"/>
        <end position="511"/>
    </location>
</feature>
<feature type="compositionally biased region" description="Basic residues" evidence="1">
    <location>
        <begin position="1409"/>
        <end position="1422"/>
    </location>
</feature>
<feature type="compositionally biased region" description="Low complexity" evidence="1">
    <location>
        <begin position="51"/>
        <end position="75"/>
    </location>
</feature>
<organism evidence="3 4">
    <name type="scientific">Cystoisospora suis</name>
    <dbReference type="NCBI Taxonomy" id="483139"/>
    <lineage>
        <taxon>Eukaryota</taxon>
        <taxon>Sar</taxon>
        <taxon>Alveolata</taxon>
        <taxon>Apicomplexa</taxon>
        <taxon>Conoidasida</taxon>
        <taxon>Coccidia</taxon>
        <taxon>Eucoccidiorida</taxon>
        <taxon>Eimeriorina</taxon>
        <taxon>Sarcocystidae</taxon>
        <taxon>Cystoisospora</taxon>
    </lineage>
</organism>
<gene>
    <name evidence="3" type="ORF">CSUI_000525</name>
</gene>
<name>A0A2C6LDM7_9APIC</name>
<sequence length="1588" mass="176175">MSTAALHERLRGGGGGTGGRGRRDFSPLERERDVNERKERGEAEENQGIFSSSSSSLSSSSSSSSPSSSSSSSSSFVQTPGQHPLSSFTSSHAIQPVSNTFTSSSSSSSSSSPSPLLPRRSLLREVLSEAELADLGLDTSVDDAPPSPIPILKKSAKKIFLAVALWMFFYWTACIALLQVYRHSRTRGGEKVSFSASFPSSRGDEEEQLHGDVFPKEETRTDFTPHTESLPGQSPLSSPSVQPKREEEEGKEDSRPSLFHLNTRDESHSIVSPSSSSSPQSRVSSDSLPLLLPLPSSSSSTYSDVVSTDSLSHSLHHLLSPLPPAKIVLKTFREFSRQEKAIEEMVAGENKKERDHLSSSFSVLSSNEEEEDFSDIFPSHSLSWDVWSGFLSLCVLSVCIEFFFLLFLHKQSSSVASSLSLSLPSSSSTSSSSLLSHPPAPSPRFHAGPWSFFSTLLLFSGSPLFRSSSPSPLSSSSSSSYSPLLTIVTSLLSFLMNFLSHFCQLGNLLFLVSLLPPYFSLLLFLCAFYSIFCVETLSLFLLQLRCLISLHSSTDLFSLHEPPTFTSCCLSCGFGGTCSSFFSLCRTLSSFFLSVVHIVLSRCFLTLKVVVSYLSSYLLLFLFCLARLLRRGYFLCIRIFKTCEEVARRRRRRRTRRSWGLSIGSYDDRRGSREPGVSTPHSPFNQRRGGRRSRQTGSDEREDLCCHDRYMAAHLHLHNSNSRNHNDDSAEHKRRDGEGRPENGDLLEASSADPFSSFSSGRGVRLLSSSSSSCDRMSSAPPPYPSLSSSLQAWFGSEGGRRARSRRDEEDEEAEDDTQDIGSTEEEQEEEKCCTRRRERESPSLLSPPGYISFTEGRHLHPSQAASSLLPSSFYGGGYGESRTATRDNEGSSASLCNTLLHRIHTGTSSILSAVFSSRFISFSGGREIRDRGGGDEEERERYYTRELRGSGGFLTRREGLSDFSGEVSLLQGACDQGVFLVEAKEEEEDDKKEKEKKEDHCVRRMSVKENVEGDGETQRYHLGVDMRKKTSSGGSLLPPSSSSPAPHHSTLKKDMEEKEEEEEKKGSREIQDGEERERDEEKMKISEREVETQERERRKETEDTQQCGDASSSSPLHPGGREEASSCVLSSSLTVQSLGRDPHQGETGEKEGEQEGEKEREEQGHKKEEDDKEKEGEESISLTLSVKKKGPSPSHSFRPVDCLEAGVVLSSSSSLKGEASEDDKEEEEKQREISGQSSSHVPPEKEEKRHAQKDEEGERHGRRQLFEEKEGEKGDETRYAPASKDSVPLSVGEEKRRDSFRDSKDDQSSYPIVIVSATPDFFQPREKAYRRKRETEEEEVTVSPSLSSHTTTTASSTTRPMKEESRTYPENSSLLHASSSSSSSSLLPQEGVRASVNAGSSGSSSNRRSSRRSSRRRRRRGRIDEDDGSGENDYDDDENPSSSSSSSRRRGEGGRGDSVIAIEGVHGEQNEEGRTRAVLPHQEILKTATLFLLLDMHVIVDTIKHKFLKVEQVESLEFASSLLSLGRFYMSDVCVLFFFAYDLCAYGSSVFTIVLLVSLCLKVLLHIILFLLKSDSSIWELWCYDVE</sequence>
<feature type="region of interest" description="Disordered" evidence="1">
    <location>
        <begin position="1"/>
        <end position="89"/>
    </location>
</feature>
<feature type="compositionally biased region" description="Basic and acidic residues" evidence="1">
    <location>
        <begin position="1141"/>
        <end position="1178"/>
    </location>
</feature>
<accession>A0A2C6LDM7</accession>
<evidence type="ECO:0000313" key="4">
    <source>
        <dbReference type="Proteomes" id="UP000221165"/>
    </source>
</evidence>
<feature type="compositionally biased region" description="Low complexity" evidence="1">
    <location>
        <begin position="1373"/>
        <end position="1408"/>
    </location>
</feature>
<dbReference type="GeneID" id="94423970"/>
<dbReference type="GO" id="GO:0003729">
    <property type="term" value="F:mRNA binding"/>
    <property type="evidence" value="ECO:0007669"/>
    <property type="project" value="TreeGrafter"/>
</dbReference>
<feature type="compositionally biased region" description="Low complexity" evidence="1">
    <location>
        <begin position="1204"/>
        <end position="1218"/>
    </location>
</feature>
<keyword evidence="4" id="KW-1185">Reference proteome</keyword>
<evidence type="ECO:0000256" key="1">
    <source>
        <dbReference type="SAM" id="MobiDB-lite"/>
    </source>
</evidence>
<feature type="region of interest" description="Disordered" evidence="1">
    <location>
        <begin position="667"/>
        <end position="699"/>
    </location>
</feature>
<feature type="compositionally biased region" description="Basic and acidic residues" evidence="1">
    <location>
        <begin position="992"/>
        <end position="1029"/>
    </location>
</feature>
<feature type="compositionally biased region" description="Basic and acidic residues" evidence="1">
    <location>
        <begin position="724"/>
        <end position="743"/>
    </location>
</feature>
<keyword evidence="2" id="KW-1133">Transmembrane helix</keyword>
<feature type="compositionally biased region" description="Basic and acidic residues" evidence="1">
    <location>
        <begin position="1293"/>
        <end position="1308"/>
    </location>
</feature>
<dbReference type="VEuPathDB" id="ToxoDB:CSUI_000525"/>
<feature type="compositionally biased region" description="Basic and acidic residues" evidence="1">
    <location>
        <begin position="1243"/>
        <end position="1279"/>
    </location>
</feature>
<feature type="compositionally biased region" description="Acidic residues" evidence="1">
    <location>
        <begin position="809"/>
        <end position="830"/>
    </location>
</feature>
<feature type="transmembrane region" description="Helical" evidence="2">
    <location>
        <begin position="159"/>
        <end position="181"/>
    </location>
</feature>
<dbReference type="GO" id="GO:0006397">
    <property type="term" value="P:mRNA processing"/>
    <property type="evidence" value="ECO:0007669"/>
    <property type="project" value="InterPro"/>
</dbReference>
<feature type="compositionally biased region" description="Basic and acidic residues" evidence="1">
    <location>
        <begin position="208"/>
        <end position="225"/>
    </location>
</feature>
<dbReference type="PANTHER" id="PTHR21597:SF0">
    <property type="entry name" value="THO COMPLEX SUBUNIT 2"/>
    <property type="match status" value="1"/>
</dbReference>
<feature type="region of interest" description="Disordered" evidence="1">
    <location>
        <begin position="192"/>
        <end position="286"/>
    </location>
</feature>
<feature type="compositionally biased region" description="Basic and acidic residues" evidence="1">
    <location>
        <begin position="1"/>
        <end position="11"/>
    </location>
</feature>
<dbReference type="GO" id="GO:0006406">
    <property type="term" value="P:mRNA export from nucleus"/>
    <property type="evidence" value="ECO:0007669"/>
    <property type="project" value="InterPro"/>
</dbReference>
<proteinExistence type="predicted"/>
<feature type="compositionally biased region" description="Low complexity" evidence="1">
    <location>
        <begin position="749"/>
        <end position="773"/>
    </location>
</feature>